<evidence type="ECO:0000259" key="10">
    <source>
        <dbReference type="Pfam" id="PF00593"/>
    </source>
</evidence>
<dbReference type="InterPro" id="IPR037066">
    <property type="entry name" value="Plug_dom_sf"/>
</dbReference>
<keyword evidence="5 9" id="KW-0798">TonB box</keyword>
<comment type="similarity">
    <text evidence="8 9">Belongs to the TonB-dependent receptor family.</text>
</comment>
<evidence type="ECO:0000256" key="3">
    <source>
        <dbReference type="ARBA" id="ARBA00022452"/>
    </source>
</evidence>
<keyword evidence="4 8" id="KW-0812">Transmembrane</keyword>
<dbReference type="Proteomes" id="UP000293874">
    <property type="component" value="Unassembled WGS sequence"/>
</dbReference>
<dbReference type="Gene3D" id="2.170.130.10">
    <property type="entry name" value="TonB-dependent receptor, plug domain"/>
    <property type="match status" value="1"/>
</dbReference>
<evidence type="ECO:0000256" key="1">
    <source>
        <dbReference type="ARBA" id="ARBA00004571"/>
    </source>
</evidence>
<keyword evidence="7 8" id="KW-0998">Cell outer membrane</keyword>
<dbReference type="GO" id="GO:0009279">
    <property type="term" value="C:cell outer membrane"/>
    <property type="evidence" value="ECO:0007669"/>
    <property type="project" value="UniProtKB-SubCell"/>
</dbReference>
<dbReference type="InterPro" id="IPR023996">
    <property type="entry name" value="TonB-dep_OMP_SusC/RagA"/>
</dbReference>
<comment type="subcellular location">
    <subcellularLocation>
        <location evidence="1 8">Cell outer membrane</location>
        <topology evidence="1 8">Multi-pass membrane protein</topology>
    </subcellularLocation>
</comment>
<organism evidence="12 13">
    <name type="scientific">Pseudobacter ginsenosidimutans</name>
    <dbReference type="NCBI Taxonomy" id="661488"/>
    <lineage>
        <taxon>Bacteria</taxon>
        <taxon>Pseudomonadati</taxon>
        <taxon>Bacteroidota</taxon>
        <taxon>Chitinophagia</taxon>
        <taxon>Chitinophagales</taxon>
        <taxon>Chitinophagaceae</taxon>
        <taxon>Pseudobacter</taxon>
    </lineage>
</organism>
<dbReference type="InterPro" id="IPR000531">
    <property type="entry name" value="Beta-barrel_TonB"/>
</dbReference>
<dbReference type="InterPro" id="IPR012910">
    <property type="entry name" value="Plug_dom"/>
</dbReference>
<evidence type="ECO:0000256" key="2">
    <source>
        <dbReference type="ARBA" id="ARBA00022448"/>
    </source>
</evidence>
<feature type="domain" description="TonB-dependent receptor plug" evidence="11">
    <location>
        <begin position="134"/>
        <end position="240"/>
    </location>
</feature>
<feature type="domain" description="TonB-dependent receptor-like beta-barrel" evidence="10">
    <location>
        <begin position="440"/>
        <end position="991"/>
    </location>
</feature>
<evidence type="ECO:0000256" key="8">
    <source>
        <dbReference type="PROSITE-ProRule" id="PRU01360"/>
    </source>
</evidence>
<dbReference type="Pfam" id="PF00593">
    <property type="entry name" value="TonB_dep_Rec_b-barrel"/>
    <property type="match status" value="1"/>
</dbReference>
<evidence type="ECO:0000256" key="9">
    <source>
        <dbReference type="RuleBase" id="RU003357"/>
    </source>
</evidence>
<dbReference type="EMBL" id="SGXA01000002">
    <property type="protein sequence ID" value="RZS72677.1"/>
    <property type="molecule type" value="Genomic_DNA"/>
</dbReference>
<protein>
    <submittedName>
        <fullName evidence="12">TonB-linked SusC/RagA family outer membrane protein</fullName>
    </submittedName>
</protein>
<proteinExistence type="inferred from homology"/>
<sequence>MRNETTAKRGNATNPTCLSPGRLLFVSLLTVCLLWVLPASAQDKKIQGRVTTKTGAPVSGASVQVKGTNTGTSTNDNGDFTITASRGAVLVISNVGYVNNEIIVGNENTIKVELLTVAQDMSEVVVVGYGTQRKKDVTGAVASVNLEALKEAPNTNIGQMLQGTVPGLNVGLSTYAGGTPPISIRGINTIGGNTSVLIILDGIQFTGSLSSINPDDIASIDVLKDASSTAVYGAQAANGVILITSRRGRNNQRPRVAFSSAYTSQKPNVDLRPRTRDEYLNDIREAYYNQSYTGPEYTKPNESFDVTNFVDATMRNSEGLLPNNFNWWDEGTKTGLIYEGNLSISGGTDKFNYLLSGGYVDQKGFIMNDIFKRRSVRANLEIKALDWWKIGLVSNGSFVNQDGAEPGISGLIFMSPLQKPFDDKGELIPFPTNTVMPNPFNTFYVDNFDRSTYLFANVYTEMNFPFLKGLTYRLNFGNNYTGLRQYGSSIYGANRTGEAYKRNTHYYDYTLDNILTYTKSFGDHSITATAVYGAIERRYDSTGARATGFDRLNLSYNNLTLGAIQFAGSSGWKEALNYQMGRINYSFDNKYLLTATVRRDGYSGFAANHKYALFPTLALGWVISSESFMKNLTFLNTLKLRAGYGESGNMTSRYSSIAKVITGAAYVYGDGGTTAFGQQVTALGNPNLKWERTKGVNLGMDFSLFNNRLSGNLEYYINNTHDLLYPVALPEITGFPSILTNLGQLRNKGFEASVSYRVIDQRDFNWTTSFNFWKNTNKIVSLTGIDANKDGVEDDLISSNLYIGRPLNTVYDYKTTGIYQIGSTPLPGFFVGSMSLLDRDGDNQITPENDRMFQGDRNPRYRFSWMNTVSYKGFSLMVFINAIQGGKDGYLGNNNRSYFRDDNAIRNNDLVQVSYWSPANPGGKYPRIISGTQPKITAGVNVNNPATNQYGMWENRSFIRLQDISLSYNLGRLIKKIPFQALNVYVSGKNLITWTDWNGWDPETELAVTDNNNVTRTVVQGLTVDGRPVMRAFTIGVNITY</sequence>
<dbReference type="AlphaFoldDB" id="A0A4Q7MVH6"/>
<dbReference type="SUPFAM" id="SSF56935">
    <property type="entry name" value="Porins"/>
    <property type="match status" value="1"/>
</dbReference>
<dbReference type="Gene3D" id="2.60.40.1120">
    <property type="entry name" value="Carboxypeptidase-like, regulatory domain"/>
    <property type="match status" value="1"/>
</dbReference>
<reference evidence="12 13" key="1">
    <citation type="submission" date="2019-02" db="EMBL/GenBank/DDBJ databases">
        <title>Genomic Encyclopedia of Type Strains, Phase IV (KMG-IV): sequencing the most valuable type-strain genomes for metagenomic binning, comparative biology and taxonomic classification.</title>
        <authorList>
            <person name="Goeker M."/>
        </authorList>
    </citation>
    <scope>NUCLEOTIDE SEQUENCE [LARGE SCALE GENOMIC DNA]</scope>
    <source>
        <strain evidence="12 13">DSM 18116</strain>
    </source>
</reference>
<keyword evidence="3 8" id="KW-1134">Transmembrane beta strand</keyword>
<dbReference type="InterPro" id="IPR023997">
    <property type="entry name" value="TonB-dep_OMP_SusC/RagA_CS"/>
</dbReference>
<name>A0A4Q7MVH6_9BACT</name>
<evidence type="ECO:0000256" key="4">
    <source>
        <dbReference type="ARBA" id="ARBA00022692"/>
    </source>
</evidence>
<dbReference type="NCBIfam" id="TIGR04056">
    <property type="entry name" value="OMP_RagA_SusC"/>
    <property type="match status" value="1"/>
</dbReference>
<dbReference type="Pfam" id="PF07715">
    <property type="entry name" value="Plug"/>
    <property type="match status" value="1"/>
</dbReference>
<evidence type="ECO:0000256" key="6">
    <source>
        <dbReference type="ARBA" id="ARBA00023136"/>
    </source>
</evidence>
<dbReference type="InterPro" id="IPR008969">
    <property type="entry name" value="CarboxyPept-like_regulatory"/>
</dbReference>
<evidence type="ECO:0000313" key="12">
    <source>
        <dbReference type="EMBL" id="RZS72677.1"/>
    </source>
</evidence>
<keyword evidence="13" id="KW-1185">Reference proteome</keyword>
<dbReference type="Gene3D" id="2.40.170.20">
    <property type="entry name" value="TonB-dependent receptor, beta-barrel domain"/>
    <property type="match status" value="1"/>
</dbReference>
<dbReference type="InterPro" id="IPR036942">
    <property type="entry name" value="Beta-barrel_TonB_sf"/>
</dbReference>
<accession>A0A4Q7MVH6</accession>
<dbReference type="SUPFAM" id="SSF49464">
    <property type="entry name" value="Carboxypeptidase regulatory domain-like"/>
    <property type="match status" value="1"/>
</dbReference>
<dbReference type="RefSeq" id="WP_130543069.1">
    <property type="nucleotide sequence ID" value="NZ_CP042431.1"/>
</dbReference>
<keyword evidence="6 8" id="KW-0472">Membrane</keyword>
<evidence type="ECO:0000256" key="5">
    <source>
        <dbReference type="ARBA" id="ARBA00023077"/>
    </source>
</evidence>
<gene>
    <name evidence="12" type="ORF">EV199_4600</name>
</gene>
<evidence type="ECO:0000313" key="13">
    <source>
        <dbReference type="Proteomes" id="UP000293874"/>
    </source>
</evidence>
<dbReference type="OrthoDB" id="9768177at2"/>
<dbReference type="PROSITE" id="PS52016">
    <property type="entry name" value="TONB_DEPENDENT_REC_3"/>
    <property type="match status" value="1"/>
</dbReference>
<comment type="caution">
    <text evidence="12">The sequence shown here is derived from an EMBL/GenBank/DDBJ whole genome shotgun (WGS) entry which is preliminary data.</text>
</comment>
<keyword evidence="2 8" id="KW-0813">Transport</keyword>
<dbReference type="NCBIfam" id="TIGR04057">
    <property type="entry name" value="SusC_RagA_signa"/>
    <property type="match status" value="1"/>
</dbReference>
<evidence type="ECO:0000259" key="11">
    <source>
        <dbReference type="Pfam" id="PF07715"/>
    </source>
</evidence>
<evidence type="ECO:0000256" key="7">
    <source>
        <dbReference type="ARBA" id="ARBA00023237"/>
    </source>
</evidence>
<dbReference type="Pfam" id="PF13715">
    <property type="entry name" value="CarbopepD_reg_2"/>
    <property type="match status" value="1"/>
</dbReference>
<dbReference type="InterPro" id="IPR039426">
    <property type="entry name" value="TonB-dep_rcpt-like"/>
</dbReference>